<sequence length="103" mass="11265">MWSLSLYDAEHPSSAVKAAVSANVLAPPSLTLQQVLELQEAEIAAYSKPDFQTLSRSLVGFASALVKHFARPDVRNELYAALEAASPEQKAHVRQQLCSLAEW</sequence>
<protein>
    <submittedName>
        <fullName evidence="1">NaCP60E protein</fullName>
    </submittedName>
</protein>
<organism evidence="1 2">
    <name type="scientific">Symbiodinium natans</name>
    <dbReference type="NCBI Taxonomy" id="878477"/>
    <lineage>
        <taxon>Eukaryota</taxon>
        <taxon>Sar</taxon>
        <taxon>Alveolata</taxon>
        <taxon>Dinophyceae</taxon>
        <taxon>Suessiales</taxon>
        <taxon>Symbiodiniaceae</taxon>
        <taxon>Symbiodinium</taxon>
    </lineage>
</organism>
<keyword evidence="2" id="KW-1185">Reference proteome</keyword>
<proteinExistence type="predicted"/>
<comment type="caution">
    <text evidence="1">The sequence shown here is derived from an EMBL/GenBank/DDBJ whole genome shotgun (WGS) entry which is preliminary data.</text>
</comment>
<evidence type="ECO:0000313" key="2">
    <source>
        <dbReference type="Proteomes" id="UP000604046"/>
    </source>
</evidence>
<accession>A0A812GZJ4</accession>
<gene>
    <name evidence="1" type="primary">NaCP60E</name>
    <name evidence="1" type="ORF">SNAT2548_LOCUS1046</name>
</gene>
<dbReference type="EMBL" id="CAJNDS010000055">
    <property type="protein sequence ID" value="CAE6936430.1"/>
    <property type="molecule type" value="Genomic_DNA"/>
</dbReference>
<dbReference type="AlphaFoldDB" id="A0A812GZJ4"/>
<dbReference type="Proteomes" id="UP000604046">
    <property type="component" value="Unassembled WGS sequence"/>
</dbReference>
<evidence type="ECO:0000313" key="1">
    <source>
        <dbReference type="EMBL" id="CAE6936430.1"/>
    </source>
</evidence>
<reference evidence="1" key="1">
    <citation type="submission" date="2021-02" db="EMBL/GenBank/DDBJ databases">
        <authorList>
            <person name="Dougan E. K."/>
            <person name="Rhodes N."/>
            <person name="Thang M."/>
            <person name="Chan C."/>
        </authorList>
    </citation>
    <scope>NUCLEOTIDE SEQUENCE</scope>
</reference>
<name>A0A812GZJ4_9DINO</name>